<evidence type="ECO:0000259" key="4">
    <source>
        <dbReference type="PROSITE" id="PS50932"/>
    </source>
</evidence>
<dbReference type="SUPFAM" id="SSF53822">
    <property type="entry name" value="Periplasmic binding protein-like I"/>
    <property type="match status" value="1"/>
</dbReference>
<evidence type="ECO:0000256" key="3">
    <source>
        <dbReference type="ARBA" id="ARBA00023163"/>
    </source>
</evidence>
<reference evidence="5" key="2">
    <citation type="submission" date="2020-09" db="EMBL/GenBank/DDBJ databases">
        <authorList>
            <person name="Sun Q."/>
            <person name="Zhou Y."/>
        </authorList>
    </citation>
    <scope>NUCLEOTIDE SEQUENCE</scope>
    <source>
        <strain evidence="5">CGMCC 1.15958</strain>
    </source>
</reference>
<dbReference type="GO" id="GO:0000976">
    <property type="term" value="F:transcription cis-regulatory region binding"/>
    <property type="evidence" value="ECO:0007669"/>
    <property type="project" value="TreeGrafter"/>
</dbReference>
<dbReference type="CDD" id="cd06267">
    <property type="entry name" value="PBP1_LacI_sugar_binding-like"/>
    <property type="match status" value="1"/>
</dbReference>
<dbReference type="SMART" id="SM00354">
    <property type="entry name" value="HTH_LACI"/>
    <property type="match status" value="1"/>
</dbReference>
<dbReference type="CDD" id="cd01392">
    <property type="entry name" value="HTH_LacI"/>
    <property type="match status" value="1"/>
</dbReference>
<evidence type="ECO:0000313" key="5">
    <source>
        <dbReference type="EMBL" id="GGD69075.1"/>
    </source>
</evidence>
<dbReference type="PROSITE" id="PS50932">
    <property type="entry name" value="HTH_LACI_2"/>
    <property type="match status" value="1"/>
</dbReference>
<dbReference type="PANTHER" id="PTHR30146:SF109">
    <property type="entry name" value="HTH-TYPE TRANSCRIPTIONAL REGULATOR GALS"/>
    <property type="match status" value="1"/>
</dbReference>
<protein>
    <submittedName>
        <fullName evidence="5">LacI family transcriptional regulator</fullName>
    </submittedName>
</protein>
<dbReference type="InterPro" id="IPR046335">
    <property type="entry name" value="LacI/GalR-like_sensor"/>
</dbReference>
<evidence type="ECO:0000256" key="2">
    <source>
        <dbReference type="ARBA" id="ARBA00023125"/>
    </source>
</evidence>
<dbReference type="InterPro" id="IPR000843">
    <property type="entry name" value="HTH_LacI"/>
</dbReference>
<proteinExistence type="predicted"/>
<evidence type="ECO:0000256" key="1">
    <source>
        <dbReference type="ARBA" id="ARBA00023015"/>
    </source>
</evidence>
<keyword evidence="3" id="KW-0804">Transcription</keyword>
<reference evidence="5" key="1">
    <citation type="journal article" date="2014" name="Int. J. Syst. Evol. Microbiol.">
        <title>Complete genome sequence of Corynebacterium casei LMG S-19264T (=DSM 44701T), isolated from a smear-ripened cheese.</title>
        <authorList>
            <consortium name="US DOE Joint Genome Institute (JGI-PGF)"/>
            <person name="Walter F."/>
            <person name="Albersmeier A."/>
            <person name="Kalinowski J."/>
            <person name="Ruckert C."/>
        </authorList>
    </citation>
    <scope>NUCLEOTIDE SEQUENCE</scope>
    <source>
        <strain evidence="5">CGMCC 1.15958</strain>
    </source>
</reference>
<sequence length="343" mass="38703">MAAVKDNSQIITIKDIARKFKCSPSTVSRALNDNPVINEETRKTIQEYAERMGYQRNIISLSLLNKSSKTLGVILPNINHFHESAMLEGLQSTFQPLGYLLNICVTNESYELEKQYIERLLANRVDGIFLSISQETYDGGHYEHIEKVVRRDIPLVYIDRKYDAALANGVIVDDYDGAFMATQHLIEIGCRRIAHLRGPKGLTVSEYRFNGYRDCLLKHNLPVDETLVCTTNFEVESAIEPTKYLLDLPERPDAIFGVNDHVCIGAMSVIRERNLHIPQEIALVGFDDSPIAQYLSPPLSSVQRQSRQIGLEASELLLGQLNNKVLDSKVLASKLVIRESSKR</sequence>
<keyword evidence="6" id="KW-1185">Reference proteome</keyword>
<dbReference type="InterPro" id="IPR028082">
    <property type="entry name" value="Peripla_BP_I"/>
</dbReference>
<dbReference type="EMBL" id="BMKK01000007">
    <property type="protein sequence ID" value="GGD69075.1"/>
    <property type="molecule type" value="Genomic_DNA"/>
</dbReference>
<dbReference type="GO" id="GO:0003700">
    <property type="term" value="F:DNA-binding transcription factor activity"/>
    <property type="evidence" value="ECO:0007669"/>
    <property type="project" value="TreeGrafter"/>
</dbReference>
<dbReference type="PANTHER" id="PTHR30146">
    <property type="entry name" value="LACI-RELATED TRANSCRIPTIONAL REPRESSOR"/>
    <property type="match status" value="1"/>
</dbReference>
<name>A0A916YZS5_9BACT</name>
<dbReference type="Pfam" id="PF13377">
    <property type="entry name" value="Peripla_BP_3"/>
    <property type="match status" value="1"/>
</dbReference>
<accession>A0A916YZS5</accession>
<dbReference type="Gene3D" id="3.40.50.2300">
    <property type="match status" value="2"/>
</dbReference>
<keyword evidence="2" id="KW-0238">DNA-binding</keyword>
<dbReference type="AlphaFoldDB" id="A0A916YZS5"/>
<dbReference type="InterPro" id="IPR010982">
    <property type="entry name" value="Lambda_DNA-bd_dom_sf"/>
</dbReference>
<feature type="domain" description="HTH lacI-type" evidence="4">
    <location>
        <begin position="11"/>
        <end position="65"/>
    </location>
</feature>
<evidence type="ECO:0000313" key="6">
    <source>
        <dbReference type="Proteomes" id="UP000609064"/>
    </source>
</evidence>
<comment type="caution">
    <text evidence="5">The sequence shown here is derived from an EMBL/GenBank/DDBJ whole genome shotgun (WGS) entry which is preliminary data.</text>
</comment>
<dbReference type="Pfam" id="PF00356">
    <property type="entry name" value="LacI"/>
    <property type="match status" value="1"/>
</dbReference>
<organism evidence="5 6">
    <name type="scientific">Emticicia aquatilis</name>
    <dbReference type="NCBI Taxonomy" id="1537369"/>
    <lineage>
        <taxon>Bacteria</taxon>
        <taxon>Pseudomonadati</taxon>
        <taxon>Bacteroidota</taxon>
        <taxon>Cytophagia</taxon>
        <taxon>Cytophagales</taxon>
        <taxon>Leadbetterellaceae</taxon>
        <taxon>Emticicia</taxon>
    </lineage>
</organism>
<gene>
    <name evidence="5" type="ORF">GCM10011514_36530</name>
</gene>
<dbReference type="Gene3D" id="1.10.260.40">
    <property type="entry name" value="lambda repressor-like DNA-binding domains"/>
    <property type="match status" value="1"/>
</dbReference>
<dbReference type="SUPFAM" id="SSF47413">
    <property type="entry name" value="lambda repressor-like DNA-binding domains"/>
    <property type="match status" value="1"/>
</dbReference>
<keyword evidence="1" id="KW-0805">Transcription regulation</keyword>
<dbReference type="Proteomes" id="UP000609064">
    <property type="component" value="Unassembled WGS sequence"/>
</dbReference>